<dbReference type="Proteomes" id="UP001058364">
    <property type="component" value="Chromosome"/>
</dbReference>
<evidence type="ECO:0000256" key="11">
    <source>
        <dbReference type="SAM" id="Phobius"/>
    </source>
</evidence>
<evidence type="ECO:0000256" key="8">
    <source>
        <dbReference type="ARBA" id="ARBA00023065"/>
    </source>
</evidence>
<keyword evidence="7 11" id="KW-1133">Transmembrane helix</keyword>
<keyword evidence="10" id="KW-0066">ATP synthesis</keyword>
<keyword evidence="6" id="KW-0375">Hydrogen ion transport</keyword>
<keyword evidence="8" id="KW-0406">Ion transport</keyword>
<feature type="transmembrane region" description="Helical" evidence="11">
    <location>
        <begin position="12"/>
        <end position="32"/>
    </location>
</feature>
<dbReference type="InterPro" id="IPR000568">
    <property type="entry name" value="ATP_synth_F0_asu"/>
</dbReference>
<feature type="transmembrane region" description="Helical" evidence="11">
    <location>
        <begin position="157"/>
        <end position="178"/>
    </location>
</feature>
<dbReference type="SUPFAM" id="SSF81336">
    <property type="entry name" value="F1F0 ATP synthase subunit A"/>
    <property type="match status" value="1"/>
</dbReference>
<dbReference type="CDD" id="cd00310">
    <property type="entry name" value="ATP-synt_Fo_a_6"/>
    <property type="match status" value="1"/>
</dbReference>
<dbReference type="PANTHER" id="PTHR42823:SF3">
    <property type="entry name" value="ATP SYNTHASE SUBUNIT A, CHLOROPLASTIC"/>
    <property type="match status" value="1"/>
</dbReference>
<keyword evidence="3" id="KW-0813">Transport</keyword>
<proteinExistence type="inferred from homology"/>
<evidence type="ECO:0000313" key="13">
    <source>
        <dbReference type="Proteomes" id="UP001058364"/>
    </source>
</evidence>
<feature type="transmembrane region" description="Helical" evidence="11">
    <location>
        <begin position="102"/>
        <end position="124"/>
    </location>
</feature>
<evidence type="ECO:0000256" key="1">
    <source>
        <dbReference type="ARBA" id="ARBA00004141"/>
    </source>
</evidence>
<evidence type="ECO:0000256" key="9">
    <source>
        <dbReference type="ARBA" id="ARBA00023136"/>
    </source>
</evidence>
<evidence type="ECO:0000256" key="5">
    <source>
        <dbReference type="ARBA" id="ARBA00022692"/>
    </source>
</evidence>
<keyword evidence="5 11" id="KW-0812">Transmembrane</keyword>
<dbReference type="Pfam" id="PF00119">
    <property type="entry name" value="ATP-synt_A"/>
    <property type="match status" value="1"/>
</dbReference>
<keyword evidence="9 11" id="KW-0472">Membrane</keyword>
<sequence length="227" mass="25801">MENWLSNWNQPQLFTLFIMVFLIMIFSIVLYFQIKKTKKDKAPSAIVYLTEQYFGIVETLVDESGAEGKLAKNIKPYIFTLLTFLLFGNLLSLFGLEPIGSTYSITLTLAFVSWLGIYVIGITMQKLKFFKKYMNPLEIISIPAPLISLSFRMFGNIIGGSVMLILFYAGTQYIWSLLPIGNLSVFNIPATLFMAPLVFYVDIFGVVIQAYVFTLLTTTYWVSSSKE</sequence>
<evidence type="ECO:0000256" key="2">
    <source>
        <dbReference type="ARBA" id="ARBA00006810"/>
    </source>
</evidence>
<dbReference type="PRINTS" id="PR00123">
    <property type="entry name" value="ATPASEA"/>
</dbReference>
<evidence type="ECO:0000256" key="10">
    <source>
        <dbReference type="ARBA" id="ARBA00023310"/>
    </source>
</evidence>
<evidence type="ECO:0000256" key="6">
    <source>
        <dbReference type="ARBA" id="ARBA00022781"/>
    </source>
</evidence>
<feature type="transmembrane region" description="Helical" evidence="11">
    <location>
        <begin position="77"/>
        <end position="96"/>
    </location>
</feature>
<comment type="subcellular location">
    <subcellularLocation>
        <location evidence="1">Membrane</location>
        <topology evidence="1">Multi-pass membrane protein</topology>
    </subcellularLocation>
</comment>
<protein>
    <submittedName>
        <fullName evidence="12">F0F1 ATP synthase subunit A</fullName>
    </submittedName>
</protein>
<gene>
    <name evidence="12" type="ORF">NX772_01920</name>
</gene>
<keyword evidence="4" id="KW-0138">CF(0)</keyword>
<dbReference type="Gene3D" id="1.20.120.220">
    <property type="entry name" value="ATP synthase, F0 complex, subunit A"/>
    <property type="match status" value="1"/>
</dbReference>
<keyword evidence="13" id="KW-1185">Reference proteome</keyword>
<accession>A0ABY5TV79</accession>
<dbReference type="EMBL" id="CP103423">
    <property type="protein sequence ID" value="UWD34565.1"/>
    <property type="molecule type" value="Genomic_DNA"/>
</dbReference>
<dbReference type="InterPro" id="IPR035908">
    <property type="entry name" value="F0_ATP_A_sf"/>
</dbReference>
<evidence type="ECO:0000256" key="3">
    <source>
        <dbReference type="ARBA" id="ARBA00022448"/>
    </source>
</evidence>
<organism evidence="12 13">
    <name type="scientific">Mesomycoplasma molare</name>
    <dbReference type="NCBI Taxonomy" id="171288"/>
    <lineage>
        <taxon>Bacteria</taxon>
        <taxon>Bacillati</taxon>
        <taxon>Mycoplasmatota</taxon>
        <taxon>Mycoplasmoidales</taxon>
        <taxon>Metamycoplasmataceae</taxon>
        <taxon>Mesomycoplasma</taxon>
    </lineage>
</organism>
<evidence type="ECO:0000256" key="4">
    <source>
        <dbReference type="ARBA" id="ARBA00022547"/>
    </source>
</evidence>
<comment type="similarity">
    <text evidence="2">Belongs to the ATPase A chain family.</text>
</comment>
<evidence type="ECO:0000256" key="7">
    <source>
        <dbReference type="ARBA" id="ARBA00022989"/>
    </source>
</evidence>
<reference evidence="12" key="1">
    <citation type="submission" date="2022-08" db="EMBL/GenBank/DDBJ databases">
        <title>Complete genome sequence of Mycoplasma molare type strain H 542.</title>
        <authorList>
            <person name="Spergser J."/>
        </authorList>
    </citation>
    <scope>NUCLEOTIDE SEQUENCE</scope>
    <source>
        <strain evidence="12">H 542</strain>
    </source>
</reference>
<name>A0ABY5TV79_9BACT</name>
<dbReference type="PANTHER" id="PTHR42823">
    <property type="entry name" value="ATP SYNTHASE SUBUNIT A, CHLOROPLASTIC"/>
    <property type="match status" value="1"/>
</dbReference>
<evidence type="ECO:0000313" key="12">
    <source>
        <dbReference type="EMBL" id="UWD34565.1"/>
    </source>
</evidence>
<dbReference type="NCBIfam" id="NF004487">
    <property type="entry name" value="PRK05815.3-5"/>
    <property type="match status" value="1"/>
</dbReference>
<feature type="transmembrane region" description="Helical" evidence="11">
    <location>
        <begin position="198"/>
        <end position="222"/>
    </location>
</feature>
<dbReference type="RefSeq" id="WP_051542150.1">
    <property type="nucleotide sequence ID" value="NZ_CP103423.1"/>
</dbReference>
<dbReference type="InterPro" id="IPR045082">
    <property type="entry name" value="ATP_syn_F0_a_bact/chloroplast"/>
</dbReference>